<dbReference type="PROSITE" id="PS50113">
    <property type="entry name" value="PAC"/>
    <property type="match status" value="2"/>
</dbReference>
<keyword evidence="4" id="KW-0808">Transferase</keyword>
<dbReference type="PRINTS" id="PR00344">
    <property type="entry name" value="BCTRLSENSOR"/>
</dbReference>
<dbReference type="OrthoDB" id="9813151at2"/>
<dbReference type="InterPro" id="IPR000700">
    <property type="entry name" value="PAS-assoc_C"/>
</dbReference>
<proteinExistence type="predicted"/>
<dbReference type="EC" id="2.7.13.3" evidence="2"/>
<dbReference type="InterPro" id="IPR013656">
    <property type="entry name" value="PAS_4"/>
</dbReference>
<keyword evidence="10" id="KW-1185">Reference proteome</keyword>
<keyword evidence="3" id="KW-0597">Phosphoprotein</keyword>
<dbReference type="AlphaFoldDB" id="A0A494VL58"/>
<dbReference type="InterPro" id="IPR000014">
    <property type="entry name" value="PAS"/>
</dbReference>
<dbReference type="NCBIfam" id="TIGR00229">
    <property type="entry name" value="sensory_box"/>
    <property type="match status" value="3"/>
</dbReference>
<evidence type="ECO:0000313" key="10">
    <source>
        <dbReference type="Proteomes" id="UP000270046"/>
    </source>
</evidence>
<feature type="domain" description="Histidine kinase" evidence="6">
    <location>
        <begin position="797"/>
        <end position="1013"/>
    </location>
</feature>
<evidence type="ECO:0000259" key="7">
    <source>
        <dbReference type="PROSITE" id="PS50112"/>
    </source>
</evidence>
<feature type="domain" description="PAC" evidence="8">
    <location>
        <begin position="609"/>
        <end position="661"/>
    </location>
</feature>
<dbReference type="Gene3D" id="3.30.450.20">
    <property type="entry name" value="PAS domain"/>
    <property type="match status" value="6"/>
</dbReference>
<feature type="domain" description="PAS" evidence="7">
    <location>
        <begin position="158"/>
        <end position="229"/>
    </location>
</feature>
<dbReference type="GO" id="GO:0006355">
    <property type="term" value="P:regulation of DNA-templated transcription"/>
    <property type="evidence" value="ECO:0007669"/>
    <property type="project" value="InterPro"/>
</dbReference>
<dbReference type="InterPro" id="IPR003594">
    <property type="entry name" value="HATPase_dom"/>
</dbReference>
<dbReference type="Pfam" id="PF08447">
    <property type="entry name" value="PAS_3"/>
    <property type="match status" value="2"/>
</dbReference>
<evidence type="ECO:0000256" key="5">
    <source>
        <dbReference type="ARBA" id="ARBA00022777"/>
    </source>
</evidence>
<dbReference type="InterPro" id="IPR001610">
    <property type="entry name" value="PAC"/>
</dbReference>
<dbReference type="PROSITE" id="PS50112">
    <property type="entry name" value="PAS"/>
    <property type="match status" value="4"/>
</dbReference>
<dbReference type="InterPro" id="IPR052162">
    <property type="entry name" value="Sensor_kinase/Photoreceptor"/>
</dbReference>
<dbReference type="SMART" id="SM00388">
    <property type="entry name" value="HisKA"/>
    <property type="match status" value="1"/>
</dbReference>
<keyword evidence="5" id="KW-0418">Kinase</keyword>
<dbReference type="Pfam" id="PF13426">
    <property type="entry name" value="PAS_9"/>
    <property type="match status" value="1"/>
</dbReference>
<dbReference type="PANTHER" id="PTHR43304:SF1">
    <property type="entry name" value="PAC DOMAIN-CONTAINING PROTEIN"/>
    <property type="match status" value="1"/>
</dbReference>
<feature type="domain" description="PAS" evidence="7">
    <location>
        <begin position="284"/>
        <end position="354"/>
    </location>
</feature>
<evidence type="ECO:0000256" key="3">
    <source>
        <dbReference type="ARBA" id="ARBA00022553"/>
    </source>
</evidence>
<reference evidence="9 10" key="1">
    <citation type="submission" date="2018-10" db="EMBL/GenBank/DDBJ databases">
        <title>Genome sequencing of Mucilaginibacter sp. HYN0043.</title>
        <authorList>
            <person name="Kim M."/>
            <person name="Yi H."/>
        </authorList>
    </citation>
    <scope>NUCLEOTIDE SEQUENCE [LARGE SCALE GENOMIC DNA]</scope>
    <source>
        <strain evidence="9 10">HYN0043</strain>
    </source>
</reference>
<dbReference type="PROSITE" id="PS50109">
    <property type="entry name" value="HIS_KIN"/>
    <property type="match status" value="1"/>
</dbReference>
<dbReference type="Pfam" id="PF02518">
    <property type="entry name" value="HATPase_c"/>
    <property type="match status" value="1"/>
</dbReference>
<dbReference type="SUPFAM" id="SSF55874">
    <property type="entry name" value="ATPase domain of HSP90 chaperone/DNA topoisomerase II/histidine kinase"/>
    <property type="match status" value="1"/>
</dbReference>
<dbReference type="SMART" id="SM00387">
    <property type="entry name" value="HATPase_c"/>
    <property type="match status" value="1"/>
</dbReference>
<dbReference type="PANTHER" id="PTHR43304">
    <property type="entry name" value="PHYTOCHROME-LIKE PROTEIN CPH1"/>
    <property type="match status" value="1"/>
</dbReference>
<dbReference type="Pfam" id="PF00989">
    <property type="entry name" value="PAS"/>
    <property type="match status" value="2"/>
</dbReference>
<dbReference type="EMBL" id="CP032869">
    <property type="protein sequence ID" value="AYL95947.1"/>
    <property type="molecule type" value="Genomic_DNA"/>
</dbReference>
<dbReference type="CDD" id="cd00130">
    <property type="entry name" value="PAS"/>
    <property type="match status" value="4"/>
</dbReference>
<dbReference type="InterPro" id="IPR036890">
    <property type="entry name" value="HATPase_C_sf"/>
</dbReference>
<dbReference type="Gene3D" id="1.10.287.130">
    <property type="match status" value="1"/>
</dbReference>
<dbReference type="Pfam" id="PF08448">
    <property type="entry name" value="PAS_4"/>
    <property type="match status" value="1"/>
</dbReference>
<dbReference type="CDD" id="cd00082">
    <property type="entry name" value="HisKA"/>
    <property type="match status" value="1"/>
</dbReference>
<dbReference type="SMART" id="SM00091">
    <property type="entry name" value="PAS"/>
    <property type="match status" value="6"/>
</dbReference>
<evidence type="ECO:0000256" key="4">
    <source>
        <dbReference type="ARBA" id="ARBA00022679"/>
    </source>
</evidence>
<dbReference type="SUPFAM" id="SSF55785">
    <property type="entry name" value="PYP-like sensor domain (PAS domain)"/>
    <property type="match status" value="6"/>
</dbReference>
<name>A0A494VL58_9SPHI</name>
<dbReference type="KEGG" id="muh:HYN43_011900"/>
<dbReference type="InterPro" id="IPR036097">
    <property type="entry name" value="HisK_dim/P_sf"/>
</dbReference>
<dbReference type="InterPro" id="IPR004358">
    <property type="entry name" value="Sig_transdc_His_kin-like_C"/>
</dbReference>
<evidence type="ECO:0000259" key="8">
    <source>
        <dbReference type="PROSITE" id="PS50113"/>
    </source>
</evidence>
<dbReference type="InterPro" id="IPR005467">
    <property type="entry name" value="His_kinase_dom"/>
</dbReference>
<dbReference type="Gene3D" id="3.30.565.10">
    <property type="entry name" value="Histidine kinase-like ATPase, C-terminal domain"/>
    <property type="match status" value="1"/>
</dbReference>
<dbReference type="FunFam" id="3.30.450.20:FF:000099">
    <property type="entry name" value="Sensory box sensor histidine kinase"/>
    <property type="match status" value="1"/>
</dbReference>
<evidence type="ECO:0000313" key="9">
    <source>
        <dbReference type="EMBL" id="AYL95947.1"/>
    </source>
</evidence>
<dbReference type="SUPFAM" id="SSF47384">
    <property type="entry name" value="Homodimeric domain of signal transducing histidine kinase"/>
    <property type="match status" value="1"/>
</dbReference>
<sequence length="1017" mass="116200">MYLIINWIIFIRFTYKMNYPPNNQFKLNENVFRILIEQSPSPVALYVGAEMTIMIANKTVIDIWGKGPDVIGRTYFELLPELEVQGYHDVLRDVFYNGTAYEGKEQQVDLVMNGRLETFYFNFTFKPLRDENGEVWGILNTAADVTELVLTRQQLTEKEERMQFALQAAELGTWDLYPNQQIVIWDDRCKELCGFKKGDDIKYPDLLTYVHPEDADRLRMAVLNAYNPEKNGSYDVIIRTINADGSLKYWIHLKGNAYFNEAREPMRFTGTVQDITREILDRQEQEKLIALINNTADVVALGNMHGDVTYINKTGYAMLGISTAKDALRPGIDYFTDSDKQRVADEIEPSVRKTGRWNGEMHYRHFETGETIPVYLSCFRIDDPLTGQAMGMASVARDLRPEKEARNEQYKLLSLIDHSSDFVSLSDLDGNVSYVNAAGRAMLGIKNKEDAKRHNSEYIMPGELEKLKNNINTSLMNKGQWSGEVIYRHFETGEAIPVYGTTMLVYDAATGKPQGRASLARDLRREIADRKALMDSERLLQSITNASPAALWMADKNGDIIYVNQTWVDWTGIPYQQHIGKGWANSIITEDRERAIATFISDLQARRFYEVDFRIKRRDNEIRFCIASGNPQYNADGDFTGYIGTCVDVTDKMTAELQLKLKNQELNEQIKQFEFVTDFMPVQLWTARTDGVIDYVNKRAIDYFGLAANKIAEPDWLDGIHPEDQPGCIEAWNTAFATGNIYQYEFRLKDKAGNYKWHLTRALPFIIDGKTIKWFGTNTDIDEQKQLQRQKDDFLGIASHELKTPVTSIKAYAQVLGAMLEREGEHKKAEMVLRMDAQVNRLTNLIGDLLDVTKINSGRLQFNKTWFDFNSAVKETVEDLQHTTQKHKLVEDFSATGKIYSDRDRINQVITNLITNAIKYSPHTDKIIISTRVEGNEAIVCVQDFGIGIPEDKKDKVFEQFYRVSGNKQHTFPGLGLGLYISSEIIKREGGRMWVNSVEGKGSTFCFALPVNGDSNS</sequence>
<organism evidence="9 10">
    <name type="scientific">Mucilaginibacter celer</name>
    <dbReference type="NCBI Taxonomy" id="2305508"/>
    <lineage>
        <taxon>Bacteria</taxon>
        <taxon>Pseudomonadati</taxon>
        <taxon>Bacteroidota</taxon>
        <taxon>Sphingobacteriia</taxon>
        <taxon>Sphingobacteriales</taxon>
        <taxon>Sphingobacteriaceae</taxon>
        <taxon>Mucilaginibacter</taxon>
    </lineage>
</organism>
<dbReference type="InterPro" id="IPR003661">
    <property type="entry name" value="HisK_dim/P_dom"/>
</dbReference>
<dbReference type="Pfam" id="PF00512">
    <property type="entry name" value="HisKA"/>
    <property type="match status" value="1"/>
</dbReference>
<dbReference type="FunFam" id="3.30.565.10:FF:000006">
    <property type="entry name" value="Sensor histidine kinase WalK"/>
    <property type="match status" value="1"/>
</dbReference>
<feature type="domain" description="PAC" evidence="8">
    <location>
        <begin position="104"/>
        <end position="157"/>
    </location>
</feature>
<evidence type="ECO:0000256" key="1">
    <source>
        <dbReference type="ARBA" id="ARBA00000085"/>
    </source>
</evidence>
<evidence type="ECO:0000256" key="2">
    <source>
        <dbReference type="ARBA" id="ARBA00012438"/>
    </source>
</evidence>
<dbReference type="Proteomes" id="UP000270046">
    <property type="component" value="Chromosome"/>
</dbReference>
<dbReference type="InterPro" id="IPR013655">
    <property type="entry name" value="PAS_fold_3"/>
</dbReference>
<accession>A0A494VL58</accession>
<dbReference type="CDD" id="cd00075">
    <property type="entry name" value="HATPase"/>
    <property type="match status" value="1"/>
</dbReference>
<evidence type="ECO:0000259" key="6">
    <source>
        <dbReference type="PROSITE" id="PS50109"/>
    </source>
</evidence>
<dbReference type="InterPro" id="IPR035965">
    <property type="entry name" value="PAS-like_dom_sf"/>
</dbReference>
<protein>
    <recommendedName>
        <fullName evidence="2">histidine kinase</fullName>
        <ecNumber evidence="2">2.7.13.3</ecNumber>
    </recommendedName>
</protein>
<dbReference type="SMART" id="SM00086">
    <property type="entry name" value="PAC"/>
    <property type="match status" value="5"/>
</dbReference>
<feature type="domain" description="PAS" evidence="7">
    <location>
        <begin position="408"/>
        <end position="478"/>
    </location>
</feature>
<dbReference type="InterPro" id="IPR013767">
    <property type="entry name" value="PAS_fold"/>
</dbReference>
<comment type="catalytic activity">
    <reaction evidence="1">
        <text>ATP + protein L-histidine = ADP + protein N-phospho-L-histidine.</text>
        <dbReference type="EC" id="2.7.13.3"/>
    </reaction>
</comment>
<feature type="domain" description="PAS" evidence="7">
    <location>
        <begin position="536"/>
        <end position="607"/>
    </location>
</feature>
<gene>
    <name evidence="9" type="ORF">HYN43_011900</name>
</gene>
<dbReference type="GO" id="GO:0000155">
    <property type="term" value="F:phosphorelay sensor kinase activity"/>
    <property type="evidence" value="ECO:0007669"/>
    <property type="project" value="InterPro"/>
</dbReference>